<dbReference type="GO" id="GO:0005524">
    <property type="term" value="F:ATP binding"/>
    <property type="evidence" value="ECO:0007669"/>
    <property type="project" value="UniProtKB-UniRule"/>
</dbReference>
<dbReference type="UniPathway" id="UPA00241">
    <property type="reaction ID" value="UER00356"/>
</dbReference>
<keyword evidence="5 7" id="KW-0808">Transferase</keyword>
<dbReference type="PATRIC" id="fig|579138.3.peg.1227"/>
<keyword evidence="2 5" id="KW-0547">Nucleotide-binding</keyword>
<dbReference type="RefSeq" id="WP_013934448.1">
    <property type="nucleotide sequence ID" value="NC_015709.1"/>
</dbReference>
<dbReference type="EC" id="2.7.1.24" evidence="5 6"/>
<gene>
    <name evidence="5" type="primary">coaE</name>
    <name evidence="7" type="ordered locus">Zymop_1158</name>
</gene>
<evidence type="ECO:0000256" key="1">
    <source>
        <dbReference type="ARBA" id="ARBA00009018"/>
    </source>
</evidence>
<dbReference type="Pfam" id="PF01121">
    <property type="entry name" value="CoaE"/>
    <property type="match status" value="1"/>
</dbReference>
<reference evidence="7 8" key="1">
    <citation type="journal article" date="2011" name="J. Bacteriol.">
        <title>Genome sequence of the ethanol-producing Zymomonas mobilis subsp. pomaceae lectotype strain ATCC 29192.</title>
        <authorList>
            <person name="Kouvelis V.N."/>
            <person name="Davenport K.W."/>
            <person name="Brettin T.S."/>
            <person name="Bruce D."/>
            <person name="Detter C."/>
            <person name="Han C.S."/>
            <person name="Nolan M."/>
            <person name="Tapia R."/>
            <person name="Damoulaki A."/>
            <person name="Kyrpides N.C."/>
            <person name="Typas M.A."/>
            <person name="Pappas K.M."/>
        </authorList>
    </citation>
    <scope>NUCLEOTIDE SEQUENCE [LARGE SCALE GENOMIC DNA]</scope>
    <source>
        <strain evidence="8">ATCC 29192 / DSM 22645 / JCM 10191 / CCUG 17912 / NBRC 13757 / NCIMB 11200 / NRRL B-4491 / Barker I</strain>
    </source>
</reference>
<accession>F8ETV6</accession>
<dbReference type="PANTHER" id="PTHR10695">
    <property type="entry name" value="DEPHOSPHO-COA KINASE-RELATED"/>
    <property type="match status" value="1"/>
</dbReference>
<comment type="catalytic activity">
    <reaction evidence="5">
        <text>3'-dephospho-CoA + ATP = ADP + CoA + H(+)</text>
        <dbReference type="Rhea" id="RHEA:18245"/>
        <dbReference type="ChEBI" id="CHEBI:15378"/>
        <dbReference type="ChEBI" id="CHEBI:30616"/>
        <dbReference type="ChEBI" id="CHEBI:57287"/>
        <dbReference type="ChEBI" id="CHEBI:57328"/>
        <dbReference type="ChEBI" id="CHEBI:456216"/>
        <dbReference type="EC" id="2.7.1.24"/>
    </reaction>
</comment>
<dbReference type="KEGG" id="zmp:Zymop_1158"/>
<comment type="pathway">
    <text evidence="5">Cofactor biosynthesis; coenzyme A biosynthesis; CoA from (R)-pantothenate: step 5/5.</text>
</comment>
<sequence>MIILGLTGSIAMGKSTVATLFSAMKLPVFDADKVVHQLQGPQGKLLPAIGQAFPGVIDANGVNRQKLGSMLLANPAGFSRLEAIIHPAVVQELRHFLRQHRSRPLVIIDIPLLFEAGFDRLTDYIAVVSAPSWIQRRRALKRPNMTESRFYGLLSRQWPDRKKRQLADFIIRNGGNIAQTAAQTRKIAGCLVGQGSRY</sequence>
<organism evidence="7 8">
    <name type="scientific">Zymomonas mobilis subsp. pomaceae (strain ATCC 29192 / DSM 22645 / JCM 10191 / CCUG 17912 / NBRC 13757 / NCIMB 11200 / NRRL B-4491 / Barker I)</name>
    <dbReference type="NCBI Taxonomy" id="579138"/>
    <lineage>
        <taxon>Bacteria</taxon>
        <taxon>Pseudomonadati</taxon>
        <taxon>Pseudomonadota</taxon>
        <taxon>Alphaproteobacteria</taxon>
        <taxon>Sphingomonadales</taxon>
        <taxon>Zymomonadaceae</taxon>
        <taxon>Zymomonas</taxon>
    </lineage>
</organism>
<evidence type="ECO:0000256" key="6">
    <source>
        <dbReference type="NCBIfam" id="TIGR00152"/>
    </source>
</evidence>
<evidence type="ECO:0000256" key="3">
    <source>
        <dbReference type="ARBA" id="ARBA00022840"/>
    </source>
</evidence>
<evidence type="ECO:0000256" key="5">
    <source>
        <dbReference type="HAMAP-Rule" id="MF_00376"/>
    </source>
</evidence>
<dbReference type="GO" id="GO:0015937">
    <property type="term" value="P:coenzyme A biosynthetic process"/>
    <property type="evidence" value="ECO:0007669"/>
    <property type="project" value="UniProtKB-UniRule"/>
</dbReference>
<evidence type="ECO:0000313" key="7">
    <source>
        <dbReference type="EMBL" id="AEI38053.1"/>
    </source>
</evidence>
<dbReference type="eggNOG" id="COG0237">
    <property type="taxonomic scope" value="Bacteria"/>
</dbReference>
<dbReference type="InterPro" id="IPR001977">
    <property type="entry name" value="Depp_CoAkinase"/>
</dbReference>
<keyword evidence="3 5" id="KW-0067">ATP-binding</keyword>
<proteinExistence type="inferred from homology"/>
<comment type="function">
    <text evidence="5">Catalyzes the phosphorylation of the 3'-hydroxyl group of dephosphocoenzyme A to form coenzyme A.</text>
</comment>
<keyword evidence="5" id="KW-0963">Cytoplasm</keyword>
<dbReference type="STRING" id="579138.Zymop_1158"/>
<comment type="subcellular location">
    <subcellularLocation>
        <location evidence="5">Cytoplasm</location>
    </subcellularLocation>
</comment>
<dbReference type="Proteomes" id="UP000000491">
    <property type="component" value="Chromosome"/>
</dbReference>
<dbReference type="InterPro" id="IPR027417">
    <property type="entry name" value="P-loop_NTPase"/>
</dbReference>
<dbReference type="HOGENOM" id="CLU_057180_3_0_5"/>
<evidence type="ECO:0000256" key="4">
    <source>
        <dbReference type="ARBA" id="ARBA00022993"/>
    </source>
</evidence>
<dbReference type="Gene3D" id="3.40.50.300">
    <property type="entry name" value="P-loop containing nucleotide triphosphate hydrolases"/>
    <property type="match status" value="1"/>
</dbReference>
<dbReference type="AlphaFoldDB" id="F8ETV6"/>
<dbReference type="GO" id="GO:0005737">
    <property type="term" value="C:cytoplasm"/>
    <property type="evidence" value="ECO:0007669"/>
    <property type="project" value="UniProtKB-SubCell"/>
</dbReference>
<protein>
    <recommendedName>
        <fullName evidence="5 6">Dephospho-CoA kinase</fullName>
        <ecNumber evidence="5 6">2.7.1.24</ecNumber>
    </recommendedName>
    <alternativeName>
        <fullName evidence="5">Dephosphocoenzyme A kinase</fullName>
    </alternativeName>
</protein>
<dbReference type="NCBIfam" id="TIGR00152">
    <property type="entry name" value="dephospho-CoA kinase"/>
    <property type="match status" value="1"/>
</dbReference>
<dbReference type="SUPFAM" id="SSF52540">
    <property type="entry name" value="P-loop containing nucleoside triphosphate hydrolases"/>
    <property type="match status" value="1"/>
</dbReference>
<feature type="binding site" evidence="5">
    <location>
        <begin position="11"/>
        <end position="16"/>
    </location>
    <ligand>
        <name>ATP</name>
        <dbReference type="ChEBI" id="CHEBI:30616"/>
    </ligand>
</feature>
<evidence type="ECO:0000256" key="2">
    <source>
        <dbReference type="ARBA" id="ARBA00022741"/>
    </source>
</evidence>
<dbReference type="EMBL" id="CP002865">
    <property type="protein sequence ID" value="AEI38053.1"/>
    <property type="molecule type" value="Genomic_DNA"/>
</dbReference>
<dbReference type="HAMAP" id="MF_00376">
    <property type="entry name" value="Dephospho_CoA_kinase"/>
    <property type="match status" value="1"/>
</dbReference>
<dbReference type="GO" id="GO:0004140">
    <property type="term" value="F:dephospho-CoA kinase activity"/>
    <property type="evidence" value="ECO:0007669"/>
    <property type="project" value="UniProtKB-UniRule"/>
</dbReference>
<comment type="similarity">
    <text evidence="1 5">Belongs to the CoaE family.</text>
</comment>
<keyword evidence="5 7" id="KW-0418">Kinase</keyword>
<keyword evidence="4 5" id="KW-0173">Coenzyme A biosynthesis</keyword>
<dbReference type="PROSITE" id="PS51219">
    <property type="entry name" value="DPCK"/>
    <property type="match status" value="1"/>
</dbReference>
<dbReference type="PANTHER" id="PTHR10695:SF46">
    <property type="entry name" value="BIFUNCTIONAL COENZYME A SYNTHASE-RELATED"/>
    <property type="match status" value="1"/>
</dbReference>
<dbReference type="CDD" id="cd02022">
    <property type="entry name" value="DPCK"/>
    <property type="match status" value="1"/>
</dbReference>
<name>F8ETV6_ZYMMT</name>
<evidence type="ECO:0000313" key="8">
    <source>
        <dbReference type="Proteomes" id="UP000000491"/>
    </source>
</evidence>